<protein>
    <submittedName>
        <fullName evidence="1">RING-H2 finger protein ATL56</fullName>
    </submittedName>
</protein>
<accession>A0ACC0INI9</accession>
<evidence type="ECO:0000313" key="2">
    <source>
        <dbReference type="Proteomes" id="UP001060215"/>
    </source>
</evidence>
<sequence>MMEFFIFGLWLFMGTTLISAHAYVIWKVCNREPNDNGSDVVDSKKLPCFEYKVEEKSNGPEMDCVVCLESFKKGDLCKLLPICKHTFHAQCIDSWLIKTPNCPICRTCANSK</sequence>
<dbReference type="EMBL" id="CM045760">
    <property type="protein sequence ID" value="KAI8026839.1"/>
    <property type="molecule type" value="Genomic_DNA"/>
</dbReference>
<evidence type="ECO:0000313" key="1">
    <source>
        <dbReference type="EMBL" id="KAI8026839.1"/>
    </source>
</evidence>
<gene>
    <name evidence="1" type="ORF">LOK49_LG02G02813</name>
</gene>
<comment type="caution">
    <text evidence="1">The sequence shown here is derived from an EMBL/GenBank/DDBJ whole genome shotgun (WGS) entry which is preliminary data.</text>
</comment>
<organism evidence="1 2">
    <name type="scientific">Camellia lanceoleosa</name>
    <dbReference type="NCBI Taxonomy" id="1840588"/>
    <lineage>
        <taxon>Eukaryota</taxon>
        <taxon>Viridiplantae</taxon>
        <taxon>Streptophyta</taxon>
        <taxon>Embryophyta</taxon>
        <taxon>Tracheophyta</taxon>
        <taxon>Spermatophyta</taxon>
        <taxon>Magnoliopsida</taxon>
        <taxon>eudicotyledons</taxon>
        <taxon>Gunneridae</taxon>
        <taxon>Pentapetalae</taxon>
        <taxon>asterids</taxon>
        <taxon>Ericales</taxon>
        <taxon>Theaceae</taxon>
        <taxon>Camellia</taxon>
    </lineage>
</organism>
<reference evidence="1 2" key="1">
    <citation type="journal article" date="2022" name="Plant J.">
        <title>Chromosome-level genome of Camellia lanceoleosa provides a valuable resource for understanding genome evolution and self-incompatibility.</title>
        <authorList>
            <person name="Gong W."/>
            <person name="Xiao S."/>
            <person name="Wang L."/>
            <person name="Liao Z."/>
            <person name="Chang Y."/>
            <person name="Mo W."/>
            <person name="Hu G."/>
            <person name="Li W."/>
            <person name="Zhao G."/>
            <person name="Zhu H."/>
            <person name="Hu X."/>
            <person name="Ji K."/>
            <person name="Xiang X."/>
            <person name="Song Q."/>
            <person name="Yuan D."/>
            <person name="Jin S."/>
            <person name="Zhang L."/>
        </authorList>
    </citation>
    <scope>NUCLEOTIDE SEQUENCE [LARGE SCALE GENOMIC DNA]</scope>
    <source>
        <strain evidence="1">SQ_2022a</strain>
    </source>
</reference>
<proteinExistence type="predicted"/>
<name>A0ACC0INI9_9ERIC</name>
<dbReference type="Proteomes" id="UP001060215">
    <property type="component" value="Chromosome 3"/>
</dbReference>
<keyword evidence="2" id="KW-1185">Reference proteome</keyword>